<protein>
    <submittedName>
        <fullName evidence="1">Class II aldolase/adducin family protein</fullName>
    </submittedName>
</protein>
<evidence type="ECO:0000313" key="1">
    <source>
        <dbReference type="EMBL" id="MTJ45353.1"/>
    </source>
</evidence>
<organism evidence="1 2">
    <name type="scientific">Dolichospermum flos-aquae UHCC 0037</name>
    <dbReference type="NCBI Taxonomy" id="2590026"/>
    <lineage>
        <taxon>Bacteria</taxon>
        <taxon>Bacillati</taxon>
        <taxon>Cyanobacteriota</taxon>
        <taxon>Cyanophyceae</taxon>
        <taxon>Nostocales</taxon>
        <taxon>Aphanizomenonaceae</taxon>
        <taxon>Dolichospermum</taxon>
    </lineage>
</organism>
<keyword evidence="2" id="KW-1185">Reference proteome</keyword>
<sequence length="251" mass="28557">MLSLPQRPKFERIESDRLHRKQRLAAVFRLFARYGFEEGASGHITVRDPEFPDCFWVNPFGIYFGHMRVSDLVLANHKGDIVQGNQPVNVSAFAIHAEIHHSRPDVEAAVHAHSKDGKAWSILGRLLDPISQEACIFYEDHALFDDYTGIVADMQEGKRIADLIGNKKAVILRNHGLLTVGNSIDEAAWWFIIMDRCCQVQLMVESAGKAKFIDKDIASLTHSQIGTHYEGWFNFQPLYNMIVRQEPDLLD</sequence>
<accession>A0ACC7S9Z5</accession>
<dbReference type="Proteomes" id="UP001517388">
    <property type="component" value="Unassembled WGS sequence"/>
</dbReference>
<gene>
    <name evidence="1" type="ORF">FJR39_20400</name>
</gene>
<evidence type="ECO:0000313" key="2">
    <source>
        <dbReference type="Proteomes" id="UP001517388"/>
    </source>
</evidence>
<reference evidence="2" key="1">
    <citation type="journal article" date="2020" name="Toxins">
        <title>Phylogenomic Analysis of Secondary Metabolism in the Toxic Cyanobacterial Genera Anabaena, Dolichospermum and Aphanizomenon.</title>
        <authorList>
            <person name="Oesterholm J."/>
            <person name="Popin R.V."/>
            <person name="Fewer D.P."/>
            <person name="Sivonen K."/>
        </authorList>
    </citation>
    <scope>NUCLEOTIDE SEQUENCE [LARGE SCALE GENOMIC DNA]</scope>
    <source>
        <strain evidence="2">UHCC 0037</strain>
    </source>
</reference>
<comment type="caution">
    <text evidence="1">The sequence shown here is derived from an EMBL/GenBank/DDBJ whole genome shotgun (WGS) entry which is preliminary data.</text>
</comment>
<proteinExistence type="predicted"/>
<name>A0ACC7S9Z5_DOLFA</name>
<dbReference type="EMBL" id="VILF01000005">
    <property type="protein sequence ID" value="MTJ45353.1"/>
    <property type="molecule type" value="Genomic_DNA"/>
</dbReference>